<evidence type="ECO:0000313" key="2">
    <source>
        <dbReference type="EMBL" id="OBZ82555.1"/>
    </source>
</evidence>
<dbReference type="Proteomes" id="UP000093000">
    <property type="component" value="Unassembled WGS sequence"/>
</dbReference>
<evidence type="ECO:0000256" key="1">
    <source>
        <dbReference type="SAM" id="Phobius"/>
    </source>
</evidence>
<name>A0A1C7N079_9FUNG</name>
<dbReference type="STRING" id="101091.A0A1C7N079"/>
<keyword evidence="1" id="KW-1133">Transmembrane helix</keyword>
<dbReference type="AlphaFoldDB" id="A0A1C7N079"/>
<proteinExistence type="predicted"/>
<organism evidence="2 3">
    <name type="scientific">Choanephora cucurbitarum</name>
    <dbReference type="NCBI Taxonomy" id="101091"/>
    <lineage>
        <taxon>Eukaryota</taxon>
        <taxon>Fungi</taxon>
        <taxon>Fungi incertae sedis</taxon>
        <taxon>Mucoromycota</taxon>
        <taxon>Mucoromycotina</taxon>
        <taxon>Mucoromycetes</taxon>
        <taxon>Mucorales</taxon>
        <taxon>Mucorineae</taxon>
        <taxon>Choanephoraceae</taxon>
        <taxon>Choanephoroideae</taxon>
        <taxon>Choanephora</taxon>
    </lineage>
</organism>
<dbReference type="OrthoDB" id="2153288at2759"/>
<evidence type="ECO:0000313" key="3">
    <source>
        <dbReference type="Proteomes" id="UP000093000"/>
    </source>
</evidence>
<comment type="caution">
    <text evidence="2">The sequence shown here is derived from an EMBL/GenBank/DDBJ whole genome shotgun (WGS) entry which is preliminary data.</text>
</comment>
<dbReference type="EMBL" id="LUGH01000841">
    <property type="protein sequence ID" value="OBZ82555.1"/>
    <property type="molecule type" value="Genomic_DNA"/>
</dbReference>
<accession>A0A1C7N079</accession>
<dbReference type="SUPFAM" id="SSF101898">
    <property type="entry name" value="NHL repeat"/>
    <property type="match status" value="1"/>
</dbReference>
<gene>
    <name evidence="2" type="ORF">A0J61_09396</name>
</gene>
<sequence>MKWRVLVLSIAGVAMIYFVSLLRDTPYPHPVLVQTFTPKRSRLNEPSEVLLKHHGDYIYRTHIHFEAVLEANKGYVRGVDSVKLGVNGNFLYSPLCSFVLISFLFFIGVVIQARKRKQDFLKSSTEEEWETCFKHLLRGPISRVGRMPEGNEGAQFAVLHHLIEDDEVQHLVRVYYHVENQYHYKDLILPGNTMVDAISLENDSILFSRDPDNYRFRIMQLPKELLLPPHSEQSQPIFLTAGQTGEPVRRKEPRDDFTMKARNANHAFYKKKIAYHQPKGTDAHASALAKLYSSKYVEFASRKKKRVLLSDLFLDVHSHHTYRVFSLDIHKTKSYFHTNVSVSDGVVVLSKQSNLQLGHWIRQDHLYSNDSIIVDENLEYMAFVDGAHFHHERTVISMPIPTVSRSRDAKTMVVSLIHNDFQTLDFTDNIQSLMENPYDRRHLYKDEEGHVIHEFYHTMQIPDSIEPYSTETGSAYDATDIRGVQLNEEGTLLAVWTESNSVYIYKRGSGDRLAYERKQSISESPHHLEKPLEWILRMVVTPKEGHLGFVTPIGSVMFWQKEGANYLSVGMKNNIVNTYLIDEMEEEQQAVKLTTNIVFLFSIAQVMTTVTMLFVVNEYKMYP</sequence>
<protein>
    <submittedName>
        <fullName evidence="2">Uncharacterized protein</fullName>
    </submittedName>
</protein>
<feature type="transmembrane region" description="Helical" evidence="1">
    <location>
        <begin position="5"/>
        <end position="22"/>
    </location>
</feature>
<feature type="transmembrane region" description="Helical" evidence="1">
    <location>
        <begin position="597"/>
        <end position="616"/>
    </location>
</feature>
<reference evidence="2 3" key="1">
    <citation type="submission" date="2016-03" db="EMBL/GenBank/DDBJ databases">
        <title>Choanephora cucurbitarum.</title>
        <authorList>
            <person name="Min B."/>
            <person name="Park H."/>
            <person name="Park J.-H."/>
            <person name="Shin H.-D."/>
            <person name="Choi I.-G."/>
        </authorList>
    </citation>
    <scope>NUCLEOTIDE SEQUENCE [LARGE SCALE GENOMIC DNA]</scope>
    <source>
        <strain evidence="2 3">KUS-F28377</strain>
    </source>
</reference>
<dbReference type="InParanoid" id="A0A1C7N079"/>
<keyword evidence="1" id="KW-0812">Transmembrane</keyword>
<keyword evidence="3" id="KW-1185">Reference proteome</keyword>
<feature type="transmembrane region" description="Helical" evidence="1">
    <location>
        <begin position="90"/>
        <end position="111"/>
    </location>
</feature>
<keyword evidence="1" id="KW-0472">Membrane</keyword>